<organism evidence="4 5">
    <name type="scientific">Defluviitoga tunisiensis</name>
    <dbReference type="NCBI Taxonomy" id="1006576"/>
    <lineage>
        <taxon>Bacteria</taxon>
        <taxon>Thermotogati</taxon>
        <taxon>Thermotogota</taxon>
        <taxon>Thermotogae</taxon>
        <taxon>Petrotogales</taxon>
        <taxon>Petrotogaceae</taxon>
        <taxon>Defluviitoga</taxon>
    </lineage>
</organism>
<evidence type="ECO:0000313" key="5">
    <source>
        <dbReference type="Proteomes" id="UP000032809"/>
    </source>
</evidence>
<keyword evidence="1 4" id="KW-0808">Transferase</keyword>
<proteinExistence type="predicted"/>
<accession>A0A0C7NR75</accession>
<evidence type="ECO:0000313" key="4">
    <source>
        <dbReference type="EMBL" id="CEP78322.1"/>
    </source>
</evidence>
<dbReference type="STRING" id="1006576.DTL3_1018"/>
<name>A0A0C7NR75_DEFTU</name>
<protein>
    <submittedName>
        <fullName evidence="4">Glycosyltransferase</fullName>
    </submittedName>
</protein>
<dbReference type="AlphaFoldDB" id="A0A0C7NR75"/>
<evidence type="ECO:0000256" key="1">
    <source>
        <dbReference type="ARBA" id="ARBA00022679"/>
    </source>
</evidence>
<dbReference type="RefSeq" id="WP_045087799.1">
    <property type="nucleotide sequence ID" value="NZ_LN824141.1"/>
</dbReference>
<feature type="domain" description="Glucosyltransferase 3-like C-terminal" evidence="3">
    <location>
        <begin position="224"/>
        <end position="348"/>
    </location>
</feature>
<dbReference type="GO" id="GO:0016757">
    <property type="term" value="F:glycosyltransferase activity"/>
    <property type="evidence" value="ECO:0007669"/>
    <property type="project" value="TreeGrafter"/>
</dbReference>
<dbReference type="SUPFAM" id="SSF53756">
    <property type="entry name" value="UDP-Glycosyltransferase/glycogen phosphorylase"/>
    <property type="match status" value="1"/>
</dbReference>
<reference evidence="5" key="1">
    <citation type="submission" date="2014-11" db="EMBL/GenBank/DDBJ databases">
        <authorList>
            <person name="Wibberg D."/>
        </authorList>
    </citation>
    <scope>NUCLEOTIDE SEQUENCE [LARGE SCALE GENOMIC DNA]</scope>
    <source>
        <strain evidence="5">L3</strain>
    </source>
</reference>
<dbReference type="EMBL" id="LN824141">
    <property type="protein sequence ID" value="CEP78322.1"/>
    <property type="molecule type" value="Genomic_DNA"/>
</dbReference>
<dbReference type="KEGG" id="dtn:DTL3_1018"/>
<dbReference type="InterPro" id="IPR058592">
    <property type="entry name" value="Gtf3_C"/>
</dbReference>
<keyword evidence="5" id="KW-1185">Reference proteome</keyword>
<sequence length="366" mass="42841">MKILIIGYMHPKLDKRVSRTVSSLSKSHEIIYQYWTDREEKKYQDGNITYIPIKYTKGTKGNPLRKLLNRRALDKIICDLIKNEDYDILYMHHFLASRPLEPFKIAKKRNKKIVYDIHEYHPENFLAELPAIIGDLKTAVLWHLFKKQLKLSDLAIFVSGETRNDVIDKVGITKDKTFIMPNYANFILKPDIQKKQKEIVLVGKVTRKIEDEKKLLNILINKGFSFKVIGMDSQEFDDIPHASTSFLPYNEMMEELSKAAFSLISYNTVKDRHYKNDIFALPHKYYDSIAAGTPVIVKESFISMAKQVEELGIGLVINPSNTEQSIEKIQKAYENYETILKNIEKYQKYFVWSQEKEQEFLKIIEL</sequence>
<dbReference type="PANTHER" id="PTHR46401">
    <property type="entry name" value="GLYCOSYLTRANSFERASE WBBK-RELATED"/>
    <property type="match status" value="1"/>
</dbReference>
<feature type="domain" description="Glycosyltransferase subfamily 4-like N-terminal" evidence="2">
    <location>
        <begin position="57"/>
        <end position="182"/>
    </location>
</feature>
<dbReference type="Gene3D" id="3.40.50.2000">
    <property type="entry name" value="Glycogen Phosphorylase B"/>
    <property type="match status" value="2"/>
</dbReference>
<dbReference type="HOGENOM" id="CLU_752130_0_0_0"/>
<evidence type="ECO:0000259" key="2">
    <source>
        <dbReference type="Pfam" id="PF13439"/>
    </source>
</evidence>
<dbReference type="Pfam" id="PF13439">
    <property type="entry name" value="Glyco_transf_4"/>
    <property type="match status" value="1"/>
</dbReference>
<dbReference type="InterPro" id="IPR028098">
    <property type="entry name" value="Glyco_trans_4-like_N"/>
</dbReference>
<evidence type="ECO:0000259" key="3">
    <source>
        <dbReference type="Pfam" id="PF26337"/>
    </source>
</evidence>
<dbReference type="Pfam" id="PF26337">
    <property type="entry name" value="Gtf3_C"/>
    <property type="match status" value="1"/>
</dbReference>
<dbReference type="OrthoDB" id="9813214at2"/>
<dbReference type="GO" id="GO:0009103">
    <property type="term" value="P:lipopolysaccharide biosynthetic process"/>
    <property type="evidence" value="ECO:0007669"/>
    <property type="project" value="TreeGrafter"/>
</dbReference>
<gene>
    <name evidence="4" type="ORF">DTL3_1018</name>
</gene>
<dbReference type="PANTHER" id="PTHR46401:SF2">
    <property type="entry name" value="GLYCOSYLTRANSFERASE WBBK-RELATED"/>
    <property type="match status" value="1"/>
</dbReference>
<dbReference type="Proteomes" id="UP000032809">
    <property type="component" value="Chromosome I"/>
</dbReference>